<evidence type="ECO:0000313" key="2">
    <source>
        <dbReference type="Proteomes" id="UP000095447"/>
    </source>
</evidence>
<dbReference type="RefSeq" id="WP_055054293.1">
    <property type="nucleotide sequence ID" value="NZ_CYZA01000032.1"/>
</dbReference>
<dbReference type="Proteomes" id="UP000095447">
    <property type="component" value="Unassembled WGS sequence"/>
</dbReference>
<sequence>MKFYESGDNRKPVIFLFPGTCCLYNSFDHVLDGLYSYFYTVAVSYDGFDPNEKTEFYSMEDECEKIEQEIRTKYGGRIKAAYGCSLGGSFVSLLIQRKRIHIDHGIIGSSDMDEAGSFMAKLQSSIIVPIMYKMVHTGKLPKFMQNKINEADESRKKLIDGFVNMFGIDKGGSPWITKQSVYNQFYSDLVTKVQHGIDVPGTTIHVFYATKMGEKYEKRYCTYFKNPDIRRHNMQHEELFCCHSAEWVKEVKKAVEGDRQ</sequence>
<evidence type="ECO:0008006" key="3">
    <source>
        <dbReference type="Google" id="ProtNLM"/>
    </source>
</evidence>
<organism evidence="1 2">
    <name type="scientific">Blautia obeum</name>
    <dbReference type="NCBI Taxonomy" id="40520"/>
    <lineage>
        <taxon>Bacteria</taxon>
        <taxon>Bacillati</taxon>
        <taxon>Bacillota</taxon>
        <taxon>Clostridia</taxon>
        <taxon>Lachnospirales</taxon>
        <taxon>Lachnospiraceae</taxon>
        <taxon>Blautia</taxon>
    </lineage>
</organism>
<protein>
    <recommendedName>
        <fullName evidence="3">Alpha/beta hydrolase</fullName>
    </recommendedName>
</protein>
<dbReference type="SUPFAM" id="SSF53474">
    <property type="entry name" value="alpha/beta-Hydrolases"/>
    <property type="match status" value="1"/>
</dbReference>
<accession>A0A174FYK1</accession>
<name>A0A174FYK1_9FIRM</name>
<evidence type="ECO:0000313" key="1">
    <source>
        <dbReference type="EMBL" id="CUO54497.1"/>
    </source>
</evidence>
<dbReference type="InterPro" id="IPR029058">
    <property type="entry name" value="AB_hydrolase_fold"/>
</dbReference>
<dbReference type="EMBL" id="CYZA01000032">
    <property type="protein sequence ID" value="CUO54497.1"/>
    <property type="molecule type" value="Genomic_DNA"/>
</dbReference>
<dbReference type="AlphaFoldDB" id="A0A174FYK1"/>
<dbReference type="Gene3D" id="3.40.50.1820">
    <property type="entry name" value="alpha/beta hydrolase"/>
    <property type="match status" value="1"/>
</dbReference>
<reference evidence="1 2" key="1">
    <citation type="submission" date="2015-09" db="EMBL/GenBank/DDBJ databases">
        <authorList>
            <consortium name="Pathogen Informatics"/>
        </authorList>
    </citation>
    <scope>NUCLEOTIDE SEQUENCE [LARGE SCALE GENOMIC DNA]</scope>
    <source>
        <strain evidence="1 2">2789STDY5608838</strain>
    </source>
</reference>
<proteinExistence type="predicted"/>
<gene>
    <name evidence="1" type="ORF">ERS852395_03361</name>
</gene>